<dbReference type="EMBL" id="AVQI01000082">
    <property type="protein sequence ID" value="ERJ98241.1"/>
    <property type="molecule type" value="Genomic_DNA"/>
</dbReference>
<dbReference type="AlphaFoldDB" id="U1FPM6"/>
<keyword evidence="4" id="KW-1003">Cell membrane</keyword>
<gene>
    <name evidence="10" type="ORF">HMPREF0860_1780</name>
    <name evidence="9" type="ORF">HMPREF1325_0782</name>
</gene>
<feature type="transmembrane region" description="Helical" evidence="8">
    <location>
        <begin position="317"/>
        <end position="336"/>
    </location>
</feature>
<evidence type="ECO:0000256" key="1">
    <source>
        <dbReference type="ARBA" id="ARBA00004651"/>
    </source>
</evidence>
<feature type="transmembrane region" description="Helical" evidence="8">
    <location>
        <begin position="16"/>
        <end position="36"/>
    </location>
</feature>
<keyword evidence="7 8" id="KW-0472">Membrane</keyword>
<feature type="transmembrane region" description="Helical" evidence="8">
    <location>
        <begin position="257"/>
        <end position="276"/>
    </location>
</feature>
<evidence type="ECO:0000256" key="2">
    <source>
        <dbReference type="ARBA" id="ARBA00005658"/>
    </source>
</evidence>
<dbReference type="GO" id="GO:0022857">
    <property type="term" value="F:transmembrane transporter activity"/>
    <property type="evidence" value="ECO:0007669"/>
    <property type="project" value="InterPro"/>
</dbReference>
<dbReference type="InterPro" id="IPR000060">
    <property type="entry name" value="BCCT_transptr"/>
</dbReference>
<feature type="transmembrane region" description="Helical" evidence="8">
    <location>
        <begin position="479"/>
        <end position="498"/>
    </location>
</feature>
<dbReference type="GO" id="GO:0005886">
    <property type="term" value="C:plasma membrane"/>
    <property type="evidence" value="ECO:0007669"/>
    <property type="project" value="UniProtKB-SubCell"/>
</dbReference>
<comment type="similarity">
    <text evidence="2">Belongs to the BCCT transporter (TC 2.A.15) family.</text>
</comment>
<evidence type="ECO:0000313" key="12">
    <source>
        <dbReference type="Proteomes" id="UP000016646"/>
    </source>
</evidence>
<keyword evidence="12" id="KW-1185">Reference proteome</keyword>
<dbReference type="Proteomes" id="UP000016412">
    <property type="component" value="Unassembled WGS sequence"/>
</dbReference>
<name>U1FPM6_TRESO</name>
<feature type="transmembrane region" description="Helical" evidence="8">
    <location>
        <begin position="56"/>
        <end position="79"/>
    </location>
</feature>
<keyword evidence="5 8" id="KW-0812">Transmembrane</keyword>
<evidence type="ECO:0000256" key="3">
    <source>
        <dbReference type="ARBA" id="ARBA00022448"/>
    </source>
</evidence>
<dbReference type="Proteomes" id="UP000016646">
    <property type="component" value="Unassembled WGS sequence"/>
</dbReference>
<dbReference type="RefSeq" id="WP_021329575.1">
    <property type="nucleotide sequence ID" value="NZ_AUZJ01000012.1"/>
</dbReference>
<feature type="transmembrane region" description="Helical" evidence="8">
    <location>
        <begin position="229"/>
        <end position="250"/>
    </location>
</feature>
<accession>U1FPM6</accession>
<dbReference type="eggNOG" id="COG1292">
    <property type="taxonomic scope" value="Bacteria"/>
</dbReference>
<organism evidence="9 11">
    <name type="scientific">Treponema socranskii subsp. socranskii VPI DR56BR1116 = ATCC 35536</name>
    <dbReference type="NCBI Taxonomy" id="1125725"/>
    <lineage>
        <taxon>Bacteria</taxon>
        <taxon>Pseudomonadati</taxon>
        <taxon>Spirochaetota</taxon>
        <taxon>Spirochaetia</taxon>
        <taxon>Spirochaetales</taxon>
        <taxon>Treponemataceae</taxon>
        <taxon>Treponema</taxon>
    </lineage>
</organism>
<feature type="transmembrane region" description="Helical" evidence="8">
    <location>
        <begin position="185"/>
        <end position="209"/>
    </location>
</feature>
<dbReference type="PANTHER" id="PTHR30047">
    <property type="entry name" value="HIGH-AFFINITY CHOLINE TRANSPORT PROTEIN-RELATED"/>
    <property type="match status" value="1"/>
</dbReference>
<evidence type="ECO:0000256" key="7">
    <source>
        <dbReference type="ARBA" id="ARBA00023136"/>
    </source>
</evidence>
<evidence type="ECO:0000313" key="9">
    <source>
        <dbReference type="EMBL" id="ERF61456.1"/>
    </source>
</evidence>
<evidence type="ECO:0000256" key="8">
    <source>
        <dbReference type="SAM" id="Phobius"/>
    </source>
</evidence>
<keyword evidence="6 8" id="KW-1133">Transmembrane helix</keyword>
<dbReference type="STRING" id="1125725.HMPREF1325_0782"/>
<feature type="transmembrane region" description="Helical" evidence="8">
    <location>
        <begin position="348"/>
        <end position="373"/>
    </location>
</feature>
<protein>
    <submittedName>
        <fullName evidence="9">BCCT family transporter</fullName>
    </submittedName>
</protein>
<evidence type="ECO:0000313" key="11">
    <source>
        <dbReference type="Proteomes" id="UP000016412"/>
    </source>
</evidence>
<evidence type="ECO:0000256" key="6">
    <source>
        <dbReference type="ARBA" id="ARBA00022989"/>
    </source>
</evidence>
<feature type="transmembrane region" description="Helical" evidence="8">
    <location>
        <begin position="409"/>
        <end position="437"/>
    </location>
</feature>
<proteinExistence type="inferred from homology"/>
<comment type="subcellular location">
    <subcellularLocation>
        <location evidence="1">Cell membrane</location>
        <topology evidence="1">Multi-pass membrane protein</topology>
    </subcellularLocation>
</comment>
<dbReference type="PANTHER" id="PTHR30047:SF7">
    <property type="entry name" value="HIGH-AFFINITY CHOLINE TRANSPORT PROTEIN"/>
    <property type="match status" value="1"/>
</dbReference>
<keyword evidence="3" id="KW-0813">Transport</keyword>
<sequence length="512" mass="56748">MNIPTASMLRKKNIDIPLIVFPFLTVTFLCCVFIFFPDVSKRVIDGARAWIGNTLGIYYLAFGIASVVLTLFFAFSKIGTIKLGGTAKPEYSLFAWGSMIFTSTMAADILYYSFIEWALYAQEKRIGDLGSMQEWASVYPLFHWGPIPWSFYIVLAIAFAYMIYVKGRTRQKFSEACRPLFGDKIGGACGSLIDFIAIFSLLAGTATTFSLATPLLSAAVSSITGIPDSALLSVGMLICIAVLYTIAVLFSFKGIMLMAKLCIYVFFAFLFWVGIFGGETRYILETGFTALGNMIHHFIPLAVYTDPLRKTGFVQNWTVFYWAYWMVWCVATPFFIATVSKGRTVRNVVFGVYIAGLAGTFTSFIVFGNYGLALKMHGVFDAVQNLARGIPMPYVIVSIIKTLPFPTCALLLLIVTILMFYSTTFDSLTMVISMYSYRTISQGEVPHKAMRAFWAIVFIIFPIGLIFSENSLHGLQSVSIIAALPISIVMILIAVSFIKDVTKKIVPTDGTP</sequence>
<evidence type="ECO:0000256" key="4">
    <source>
        <dbReference type="ARBA" id="ARBA00022475"/>
    </source>
</evidence>
<feature type="transmembrane region" description="Helical" evidence="8">
    <location>
        <begin position="147"/>
        <end position="164"/>
    </location>
</feature>
<dbReference type="PATRIC" id="fig|1125725.3.peg.535"/>
<evidence type="ECO:0000256" key="5">
    <source>
        <dbReference type="ARBA" id="ARBA00022692"/>
    </source>
</evidence>
<dbReference type="Pfam" id="PF02028">
    <property type="entry name" value="BCCT"/>
    <property type="match status" value="1"/>
</dbReference>
<reference evidence="11 12" key="1">
    <citation type="submission" date="2013-08" db="EMBL/GenBank/DDBJ databases">
        <authorList>
            <person name="Durkin A.S."/>
            <person name="Haft D.R."/>
            <person name="McCorrison J."/>
            <person name="Torralba M."/>
            <person name="Gillis M."/>
            <person name="Haft D.H."/>
            <person name="Methe B."/>
            <person name="Sutton G."/>
            <person name="Nelson K.E."/>
        </authorList>
    </citation>
    <scope>NUCLEOTIDE SEQUENCE [LARGE SCALE GENOMIC DNA]</scope>
    <source>
        <strain evidence="10 12">ATCC 35536</strain>
        <strain evidence="9 11">VPI DR56BR1116</strain>
    </source>
</reference>
<feature type="transmembrane region" description="Helical" evidence="8">
    <location>
        <begin position="449"/>
        <end position="467"/>
    </location>
</feature>
<dbReference type="EMBL" id="AUZJ01000012">
    <property type="protein sequence ID" value="ERF61456.1"/>
    <property type="molecule type" value="Genomic_DNA"/>
</dbReference>
<comment type="caution">
    <text evidence="9">The sequence shown here is derived from an EMBL/GenBank/DDBJ whole genome shotgun (WGS) entry which is preliminary data.</text>
</comment>
<evidence type="ECO:0000313" key="10">
    <source>
        <dbReference type="EMBL" id="ERJ98241.1"/>
    </source>
</evidence>
<feature type="transmembrane region" description="Helical" evidence="8">
    <location>
        <begin position="91"/>
        <end position="114"/>
    </location>
</feature>